<dbReference type="Gene3D" id="3.40.1260.10">
    <property type="entry name" value="DsrEFH-like"/>
    <property type="match status" value="1"/>
</dbReference>
<comment type="caution">
    <text evidence="2">The sequence shown here is derived from an EMBL/GenBank/DDBJ whole genome shotgun (WGS) entry which is preliminary data.</text>
</comment>
<gene>
    <name evidence="2" type="ORF">NITGR_250082</name>
</gene>
<protein>
    <submittedName>
        <fullName evidence="2">Uncharacterized protein</fullName>
    </submittedName>
</protein>
<dbReference type="PANTHER" id="PTHR37691:SF1">
    <property type="entry name" value="BLR3518 PROTEIN"/>
    <property type="match status" value="1"/>
</dbReference>
<dbReference type="InterPro" id="IPR027396">
    <property type="entry name" value="DsrEFH-like"/>
</dbReference>
<dbReference type="AlphaFoldDB" id="M1YY47"/>
<dbReference type="Proteomes" id="UP000011704">
    <property type="component" value="Unassembled WGS sequence"/>
</dbReference>
<feature type="signal peptide" evidence="1">
    <location>
        <begin position="1"/>
        <end position="31"/>
    </location>
</feature>
<dbReference type="HOGENOM" id="CLU_1650346_0_0_0"/>
<dbReference type="PANTHER" id="PTHR37691">
    <property type="entry name" value="BLR3518 PROTEIN"/>
    <property type="match status" value="1"/>
</dbReference>
<evidence type="ECO:0000313" key="3">
    <source>
        <dbReference type="Proteomes" id="UP000011704"/>
    </source>
</evidence>
<evidence type="ECO:0000256" key="1">
    <source>
        <dbReference type="SAM" id="SignalP"/>
    </source>
</evidence>
<dbReference type="InParanoid" id="M1YY47"/>
<organism evidence="2 3">
    <name type="scientific">Nitrospina gracilis (strain 3/211)</name>
    <dbReference type="NCBI Taxonomy" id="1266370"/>
    <lineage>
        <taxon>Bacteria</taxon>
        <taxon>Pseudomonadati</taxon>
        <taxon>Nitrospinota/Tectimicrobiota group</taxon>
        <taxon>Nitrospinota</taxon>
        <taxon>Nitrospinia</taxon>
        <taxon>Nitrospinales</taxon>
        <taxon>Nitrospinaceae</taxon>
        <taxon>Nitrospina</taxon>
    </lineage>
</organism>
<keyword evidence="1" id="KW-0732">Signal</keyword>
<reference evidence="2 3" key="1">
    <citation type="journal article" date="2013" name="Front. Microbiol.">
        <title>The genome of Nitrospina gracilis illuminates the metabolism and evolution of the major marine nitrite oxidizer.</title>
        <authorList>
            <person name="Luecker S."/>
            <person name="Nowka B."/>
            <person name="Rattei T."/>
            <person name="Spieck E."/>
            <person name="and Daims H."/>
        </authorList>
    </citation>
    <scope>NUCLEOTIDE SEQUENCE [LARGE SCALE GENOMIC DNA]</scope>
    <source>
        <strain evidence="2 3">3/211</strain>
    </source>
</reference>
<keyword evidence="3" id="KW-1185">Reference proteome</keyword>
<dbReference type="Pfam" id="PF02635">
    <property type="entry name" value="DsrE"/>
    <property type="match status" value="1"/>
</dbReference>
<dbReference type="EMBL" id="CAQJ01000028">
    <property type="protein sequence ID" value="CCQ90169.1"/>
    <property type="molecule type" value="Genomic_DNA"/>
</dbReference>
<feature type="chain" id="PRO_5004019844" evidence="1">
    <location>
        <begin position="32"/>
        <end position="160"/>
    </location>
</feature>
<proteinExistence type="predicted"/>
<evidence type="ECO:0000313" key="2">
    <source>
        <dbReference type="EMBL" id="CCQ90169.1"/>
    </source>
</evidence>
<name>M1YY47_NITG3</name>
<dbReference type="RefSeq" id="WP_005007430.1">
    <property type="nucleotide sequence ID" value="NZ_HG422173.1"/>
</dbReference>
<dbReference type="InterPro" id="IPR003787">
    <property type="entry name" value="Sulphur_relay_DsrE/F-like"/>
</dbReference>
<sequence length="160" mass="17696">MYGINTSTRYFLSTLFLAGLLLLGFASSASAEMGKHRTPDGKLKVLYHIDGNDVAVAKYAMALVKKHIEAEGGMDKIDIKVVVHGPALMLFDRDDVDPELKSKLKSVMDMGVEPEMCQVSMKLFGRPLDRLVAGFIPTEHPVAVKRIADLQEQGYLYIKP</sequence>
<accession>M1YY47</accession>
<dbReference type="STRING" id="1266370.NITGR_250082"/>
<dbReference type="SUPFAM" id="SSF75169">
    <property type="entry name" value="DsrEFH-like"/>
    <property type="match status" value="1"/>
</dbReference>
<dbReference type="OrthoDB" id="5794490at2"/>